<dbReference type="STRING" id="429701.A0A2G9GJX7"/>
<keyword evidence="3" id="KW-1185">Reference proteome</keyword>
<evidence type="ECO:0000313" key="2">
    <source>
        <dbReference type="EMBL" id="PIN05330.1"/>
    </source>
</evidence>
<dbReference type="Proteomes" id="UP000231279">
    <property type="component" value="Unassembled WGS sequence"/>
</dbReference>
<gene>
    <name evidence="2" type="ORF">CDL12_22130</name>
</gene>
<feature type="region of interest" description="Disordered" evidence="1">
    <location>
        <begin position="72"/>
        <end position="91"/>
    </location>
</feature>
<proteinExistence type="predicted"/>
<feature type="compositionally biased region" description="Polar residues" evidence="1">
    <location>
        <begin position="74"/>
        <end position="84"/>
    </location>
</feature>
<sequence>MMVTHTCGSINFEIYRKNMVEKYGDNTSAQLEFDSMLWINTTSSDGLSCNQSFGFGSISEMTPILINFRDDTNTDQFQRQSQRSETSEELVRYKEQVENLAPRTHI</sequence>
<protein>
    <submittedName>
        <fullName evidence="2">Uncharacterized protein</fullName>
    </submittedName>
</protein>
<evidence type="ECO:0000256" key="1">
    <source>
        <dbReference type="SAM" id="MobiDB-lite"/>
    </source>
</evidence>
<dbReference type="AlphaFoldDB" id="A0A2G9GJX7"/>
<reference evidence="3" key="1">
    <citation type="journal article" date="2018" name="Gigascience">
        <title>Genome assembly of the Pink Ipe (Handroanthus impetiginosus, Bignoniaceae), a highly valued, ecologically keystone Neotropical timber forest tree.</title>
        <authorList>
            <person name="Silva-Junior O.B."/>
            <person name="Grattapaglia D."/>
            <person name="Novaes E."/>
            <person name="Collevatti R.G."/>
        </authorList>
    </citation>
    <scope>NUCLEOTIDE SEQUENCE [LARGE SCALE GENOMIC DNA]</scope>
    <source>
        <strain evidence="3">cv. UFG-1</strain>
    </source>
</reference>
<organism evidence="2 3">
    <name type="scientific">Handroanthus impetiginosus</name>
    <dbReference type="NCBI Taxonomy" id="429701"/>
    <lineage>
        <taxon>Eukaryota</taxon>
        <taxon>Viridiplantae</taxon>
        <taxon>Streptophyta</taxon>
        <taxon>Embryophyta</taxon>
        <taxon>Tracheophyta</taxon>
        <taxon>Spermatophyta</taxon>
        <taxon>Magnoliopsida</taxon>
        <taxon>eudicotyledons</taxon>
        <taxon>Gunneridae</taxon>
        <taxon>Pentapetalae</taxon>
        <taxon>asterids</taxon>
        <taxon>lamiids</taxon>
        <taxon>Lamiales</taxon>
        <taxon>Bignoniaceae</taxon>
        <taxon>Crescentiina</taxon>
        <taxon>Tabebuia alliance</taxon>
        <taxon>Handroanthus</taxon>
    </lineage>
</organism>
<evidence type="ECO:0000313" key="3">
    <source>
        <dbReference type="Proteomes" id="UP000231279"/>
    </source>
</evidence>
<accession>A0A2G9GJX7</accession>
<comment type="caution">
    <text evidence="2">The sequence shown here is derived from an EMBL/GenBank/DDBJ whole genome shotgun (WGS) entry which is preliminary data.</text>
</comment>
<name>A0A2G9GJX7_9LAMI</name>
<dbReference type="EMBL" id="NKXS01004809">
    <property type="protein sequence ID" value="PIN05330.1"/>
    <property type="molecule type" value="Genomic_DNA"/>
</dbReference>